<evidence type="ECO:0000256" key="8">
    <source>
        <dbReference type="ARBA" id="ARBA00022912"/>
    </source>
</evidence>
<comment type="similarity">
    <text evidence="2 10">Belongs to the CheZ family.</text>
</comment>
<dbReference type="Proteomes" id="UP000294575">
    <property type="component" value="Unassembled WGS sequence"/>
</dbReference>
<evidence type="ECO:0000256" key="10">
    <source>
        <dbReference type="PIRNR" id="PIRNR002884"/>
    </source>
</evidence>
<evidence type="ECO:0000256" key="7">
    <source>
        <dbReference type="ARBA" id="ARBA00022801"/>
    </source>
</evidence>
<dbReference type="AlphaFoldDB" id="A0A4R6TSP9"/>
<dbReference type="OrthoDB" id="9773007at2"/>
<feature type="compositionally biased region" description="Low complexity" evidence="12">
    <location>
        <begin position="254"/>
        <end position="270"/>
    </location>
</feature>
<sequence>MRSDSGLAVTQYESIQARLQQAVEQHAGRLQEHLAAGDWAAAAQLVDQINDIRNQSLYEEVAKLTRELHSAILDLQIESGTPHAQEMSQINDVNERLNYVMNMTEKAANDTMDLVEASAPLVNYISYEAQSLTADWQRFTRREMPLDEFRDLARRVEAFLLRSLHDSDQMSAHLNDILTAQSFQDLTGQVIKRVTELIGYVEDSLARMGGMARTVDLVAGIEHDPETLQKSSQPRQSDSRGEGPQIRADKGEDVVSNQVDVDDLLSSLGL</sequence>
<dbReference type="GO" id="GO:0050920">
    <property type="term" value="P:regulation of chemotaxis"/>
    <property type="evidence" value="ECO:0007669"/>
    <property type="project" value="InterPro"/>
</dbReference>
<dbReference type="GO" id="GO:0006935">
    <property type="term" value="P:chemotaxis"/>
    <property type="evidence" value="ECO:0007669"/>
    <property type="project" value="UniProtKB-KW"/>
</dbReference>
<organism evidence="13 14">
    <name type="scientific">Thiopseudomonas denitrificans</name>
    <dbReference type="NCBI Taxonomy" id="1501432"/>
    <lineage>
        <taxon>Bacteria</taxon>
        <taxon>Pseudomonadati</taxon>
        <taxon>Pseudomonadota</taxon>
        <taxon>Gammaproteobacteria</taxon>
        <taxon>Pseudomonadales</taxon>
        <taxon>Pseudomonadaceae</taxon>
        <taxon>Thiopseudomonas</taxon>
    </lineage>
</organism>
<dbReference type="InterPro" id="IPR050992">
    <property type="entry name" value="CheZ_family_phosphatases"/>
</dbReference>
<keyword evidence="5 10" id="KW-0145">Chemotaxis</keyword>
<dbReference type="GO" id="GO:0005737">
    <property type="term" value="C:cytoplasm"/>
    <property type="evidence" value="ECO:0007669"/>
    <property type="project" value="UniProtKB-SubCell"/>
</dbReference>
<keyword evidence="4 10" id="KW-0963">Cytoplasm</keyword>
<keyword evidence="14" id="KW-1185">Reference proteome</keyword>
<dbReference type="Pfam" id="PF04344">
    <property type="entry name" value="CheZ"/>
    <property type="match status" value="1"/>
</dbReference>
<dbReference type="PANTHER" id="PTHR43693:SF1">
    <property type="entry name" value="PROTEIN PHOSPHATASE CHEZ"/>
    <property type="match status" value="1"/>
</dbReference>
<dbReference type="GO" id="GO:0097588">
    <property type="term" value="P:archaeal or bacterial-type flagellum-dependent cell motility"/>
    <property type="evidence" value="ECO:0007669"/>
    <property type="project" value="UniProtKB-KW"/>
</dbReference>
<feature type="region of interest" description="Disordered" evidence="12">
    <location>
        <begin position="225"/>
        <end position="270"/>
    </location>
</feature>
<keyword evidence="7 10" id="KW-0378">Hydrolase</keyword>
<evidence type="ECO:0000313" key="13">
    <source>
        <dbReference type="EMBL" id="TDQ36650.1"/>
    </source>
</evidence>
<proteinExistence type="inferred from homology"/>
<dbReference type="Gene3D" id="1.10.287.500">
    <property type="entry name" value="Helix hairpin bin"/>
    <property type="match status" value="1"/>
</dbReference>
<evidence type="ECO:0000256" key="1">
    <source>
        <dbReference type="ARBA" id="ARBA00004496"/>
    </source>
</evidence>
<protein>
    <recommendedName>
        <fullName evidence="3 10">Protein phosphatase CheZ</fullName>
        <ecNumber evidence="10">3.1.3.-</ecNumber>
    </recommendedName>
    <alternativeName>
        <fullName evidence="9 10">Chemotaxis protein CheZ</fullName>
    </alternativeName>
</protein>
<evidence type="ECO:0000313" key="14">
    <source>
        <dbReference type="Proteomes" id="UP000294575"/>
    </source>
</evidence>
<accession>A0A4R6TSP9</accession>
<keyword evidence="8 10" id="KW-0904">Protein phosphatase</keyword>
<comment type="subcellular location">
    <subcellularLocation>
        <location evidence="1 10">Cytoplasm</location>
    </subcellularLocation>
</comment>
<evidence type="ECO:0000256" key="3">
    <source>
        <dbReference type="ARBA" id="ARBA00018484"/>
    </source>
</evidence>
<dbReference type="InterPro" id="IPR007439">
    <property type="entry name" value="Chemotax_Pase_CheZ"/>
</dbReference>
<gene>
    <name evidence="13" type="ORF">DFQ45_11131</name>
</gene>
<evidence type="ECO:0000256" key="11">
    <source>
        <dbReference type="PIRSR" id="PIRSR002884-1"/>
    </source>
</evidence>
<evidence type="ECO:0000256" key="2">
    <source>
        <dbReference type="ARBA" id="ARBA00005908"/>
    </source>
</evidence>
<keyword evidence="6 10" id="KW-0283">Flagellar rotation</keyword>
<dbReference type="PANTHER" id="PTHR43693">
    <property type="entry name" value="PROTEIN PHOSPHATASE CHEZ"/>
    <property type="match status" value="1"/>
</dbReference>
<comment type="subunit">
    <text evidence="10">Homodimer.</text>
</comment>
<dbReference type="EC" id="3.1.3.-" evidence="10"/>
<reference evidence="13 14" key="1">
    <citation type="submission" date="2019-03" db="EMBL/GenBank/DDBJ databases">
        <title>Genomic Encyclopedia of Type Strains, Phase IV (KMG-IV): sequencing the most valuable type-strain genomes for metagenomic binning, comparative biology and taxonomic classification.</title>
        <authorList>
            <person name="Goeker M."/>
        </authorList>
    </citation>
    <scope>NUCLEOTIDE SEQUENCE [LARGE SCALE GENOMIC DNA]</scope>
    <source>
        <strain evidence="13 14">DSM 28679</strain>
    </source>
</reference>
<evidence type="ECO:0000256" key="6">
    <source>
        <dbReference type="ARBA" id="ARBA00022779"/>
    </source>
</evidence>
<dbReference type="PIRSF" id="PIRSF002884">
    <property type="entry name" value="CheZ"/>
    <property type="match status" value="1"/>
</dbReference>
<name>A0A4R6TSP9_9GAMM</name>
<evidence type="ECO:0000256" key="12">
    <source>
        <dbReference type="SAM" id="MobiDB-lite"/>
    </source>
</evidence>
<dbReference type="GO" id="GO:0009288">
    <property type="term" value="C:bacterial-type flagellum"/>
    <property type="evidence" value="ECO:0007669"/>
    <property type="project" value="InterPro"/>
</dbReference>
<dbReference type="EMBL" id="SNYK01000011">
    <property type="protein sequence ID" value="TDQ36650.1"/>
    <property type="molecule type" value="Genomic_DNA"/>
</dbReference>
<comment type="caution">
    <text evidence="13">The sequence shown here is derived from an EMBL/GenBank/DDBJ whole genome shotgun (WGS) entry which is preliminary data.</text>
</comment>
<feature type="compositionally biased region" description="Basic and acidic residues" evidence="12">
    <location>
        <begin position="237"/>
        <end position="253"/>
    </location>
</feature>
<evidence type="ECO:0000256" key="9">
    <source>
        <dbReference type="ARBA" id="ARBA00029599"/>
    </source>
</evidence>
<comment type="function">
    <text evidence="10">Plays an important role in bacterial chemotaxis signal transduction pathway by accelerating the dephosphorylation of phosphorylated CheY (CheY-P).</text>
</comment>
<dbReference type="SUPFAM" id="SSF75708">
    <property type="entry name" value="Chemotaxis phosphatase CheZ"/>
    <property type="match status" value="1"/>
</dbReference>
<evidence type="ECO:0000256" key="5">
    <source>
        <dbReference type="ARBA" id="ARBA00022500"/>
    </source>
</evidence>
<feature type="site" description="Enhances dephosphorylation of CheY-P" evidence="11">
    <location>
        <position position="189"/>
    </location>
</feature>
<dbReference type="GO" id="GO:0004721">
    <property type="term" value="F:phosphoprotein phosphatase activity"/>
    <property type="evidence" value="ECO:0007669"/>
    <property type="project" value="UniProtKB-KW"/>
</dbReference>
<evidence type="ECO:0000256" key="4">
    <source>
        <dbReference type="ARBA" id="ARBA00022490"/>
    </source>
</evidence>